<dbReference type="SUPFAM" id="SSF48208">
    <property type="entry name" value="Six-hairpin glycosidases"/>
    <property type="match status" value="1"/>
</dbReference>
<dbReference type="NCBIfam" id="TIGR01180">
    <property type="entry name" value="aman2_put"/>
    <property type="match status" value="1"/>
</dbReference>
<organism evidence="7 8">
    <name type="scientific">Mucilaginibacter panaciglaebae</name>
    <dbReference type="NCBI Taxonomy" id="502331"/>
    <lineage>
        <taxon>Bacteria</taxon>
        <taxon>Pseudomonadati</taxon>
        <taxon>Bacteroidota</taxon>
        <taxon>Sphingobacteriia</taxon>
        <taxon>Sphingobacteriales</taxon>
        <taxon>Sphingobacteriaceae</taxon>
        <taxon>Mucilaginibacter</taxon>
    </lineage>
</organism>
<evidence type="ECO:0000256" key="1">
    <source>
        <dbReference type="ARBA" id="ARBA00001913"/>
    </source>
</evidence>
<accession>A0ABP7W8A5</accession>
<comment type="cofactor">
    <cofactor evidence="1">
        <name>Ca(2+)</name>
        <dbReference type="ChEBI" id="CHEBI:29108"/>
    </cofactor>
</comment>
<name>A0ABP7W8A5_9SPHI</name>
<evidence type="ECO:0000256" key="2">
    <source>
        <dbReference type="ARBA" id="ARBA00011245"/>
    </source>
</evidence>
<dbReference type="Gene3D" id="3.30.2080.10">
    <property type="entry name" value="GH92 mannosidase domain"/>
    <property type="match status" value="1"/>
</dbReference>
<protein>
    <submittedName>
        <fullName evidence="7">GH92 family glycosyl hydrolase</fullName>
    </submittedName>
</protein>
<feature type="region of interest" description="Disordered" evidence="4">
    <location>
        <begin position="219"/>
        <end position="238"/>
    </location>
</feature>
<evidence type="ECO:0000313" key="7">
    <source>
        <dbReference type="EMBL" id="GAA4083515.1"/>
    </source>
</evidence>
<evidence type="ECO:0000313" key="8">
    <source>
        <dbReference type="Proteomes" id="UP001500841"/>
    </source>
</evidence>
<dbReference type="PANTHER" id="PTHR12143">
    <property type="entry name" value="PEPTIDE N-GLYCANASE PNGASE -RELATED"/>
    <property type="match status" value="1"/>
</dbReference>
<comment type="caution">
    <text evidence="7">The sequence shown here is derived from an EMBL/GenBank/DDBJ whole genome shotgun (WGS) entry which is preliminary data.</text>
</comment>
<evidence type="ECO:0000259" key="5">
    <source>
        <dbReference type="Pfam" id="PF07971"/>
    </source>
</evidence>
<evidence type="ECO:0000256" key="3">
    <source>
        <dbReference type="ARBA" id="ARBA00022837"/>
    </source>
</evidence>
<dbReference type="RefSeq" id="WP_345100081.1">
    <property type="nucleotide sequence ID" value="NZ_BAABCV010000001.1"/>
</dbReference>
<dbReference type="InterPro" id="IPR014718">
    <property type="entry name" value="GH-type_carb-bd"/>
</dbReference>
<keyword evidence="3" id="KW-0106">Calcium</keyword>
<gene>
    <name evidence="7" type="ORF">GCM10022392_00210</name>
</gene>
<dbReference type="PANTHER" id="PTHR12143:SF43">
    <property type="entry name" value="PUTATIVE-RELATED"/>
    <property type="match status" value="1"/>
</dbReference>
<dbReference type="InterPro" id="IPR012939">
    <property type="entry name" value="Glyco_hydro_92"/>
</dbReference>
<dbReference type="InterPro" id="IPR050883">
    <property type="entry name" value="PNGase"/>
</dbReference>
<feature type="domain" description="Glycosyl hydrolase family 92 N-terminal" evidence="6">
    <location>
        <begin position="29"/>
        <end position="265"/>
    </location>
</feature>
<dbReference type="EMBL" id="BAABCV010000001">
    <property type="protein sequence ID" value="GAA4083515.1"/>
    <property type="molecule type" value="Genomic_DNA"/>
</dbReference>
<dbReference type="Gene3D" id="2.70.98.10">
    <property type="match status" value="1"/>
</dbReference>
<sequence length="752" mass="84067">MKKIRSFILAGIILPALGYGQTKIRLTGYVNPLIGTTVLTDSAELGYNPPWRTWNGLVGPAACVPFGMVQAVPITTYGSGSGYEYEVNTIKAFAQTSGTDWEAQNIPIMPLEGDKFTADDFASSYNHSNETAHPGYYRVLLNRYNINAELTATRRTAYYKFTYKGGQDKKLAFDLVHAGGGSSAWELNKAGDYIVSGRQGNLYFYAVMNAKIKSIDTYKRNPNQPDIPRSGQGAGGQRKLTGNIDVPVISFDQSDKPLEIKIAISSVSPEGAKLNYTTEIANKTFDQVYKDADASWEKLLSKVKVTGGTAKQKEMFYSCLYRQFWYPGITSDVDGKVAFYDRRRRAPGEVQAPPATRTSRDTIPGFDTYQSPGFWDVFRTQLVVVDMLLPDVSNNIIKSLILNGERSGFLPTSFHGDFASSYIAGSYLRGIKDYDVRKAYHLMLNNANTPTGNGVRGARPHNDDYLKLGYIPEANIPHPTTETVSTAGTTKTLEFAYSDYSIALMAKALGDKDTYDTMMERSKNYKNVFDPQTELMRGRLADGKWYAPFDPAYPYYEFMYREANAWQASFFVPQDTKGLISLYKSPKDFENKLDSLFTIPWGGYAKDNLSCFLGQFCMGNQPDFNYPYLYYFVNKPQKSQAILNKLMSDYFGMGPEHLALAGMDDHGSLTGWYVFTAMGIFPYSPADPQYIVSVPIFDKIEMQLGNGKKFTIIKKGGGKNINKVTIGGAPLKGWFVNYDDMRKGKELDIYTK</sequence>
<reference evidence="8" key="1">
    <citation type="journal article" date="2019" name="Int. J. Syst. Evol. Microbiol.">
        <title>The Global Catalogue of Microorganisms (GCM) 10K type strain sequencing project: providing services to taxonomists for standard genome sequencing and annotation.</title>
        <authorList>
            <consortium name="The Broad Institute Genomics Platform"/>
            <consortium name="The Broad Institute Genome Sequencing Center for Infectious Disease"/>
            <person name="Wu L."/>
            <person name="Ma J."/>
        </authorList>
    </citation>
    <scope>NUCLEOTIDE SEQUENCE [LARGE SCALE GENOMIC DNA]</scope>
    <source>
        <strain evidence="8">JCM 17085</strain>
    </source>
</reference>
<feature type="domain" description="Glycosyl hydrolase family 92" evidence="5">
    <location>
        <begin position="272"/>
        <end position="749"/>
    </location>
</feature>
<evidence type="ECO:0000259" key="6">
    <source>
        <dbReference type="Pfam" id="PF17678"/>
    </source>
</evidence>
<proteinExistence type="predicted"/>
<keyword evidence="8" id="KW-1185">Reference proteome</keyword>
<dbReference type="Pfam" id="PF17678">
    <property type="entry name" value="Glyco_hydro_92N"/>
    <property type="match status" value="1"/>
</dbReference>
<dbReference type="InterPro" id="IPR041371">
    <property type="entry name" value="GH92_N"/>
</dbReference>
<dbReference type="Pfam" id="PF07971">
    <property type="entry name" value="Glyco_hydro_92"/>
    <property type="match status" value="1"/>
</dbReference>
<dbReference type="InterPro" id="IPR008928">
    <property type="entry name" value="6-hairpin_glycosidase_sf"/>
</dbReference>
<dbReference type="Gene3D" id="1.20.1610.10">
    <property type="entry name" value="alpha-1,2-mannosidases domains"/>
    <property type="match status" value="1"/>
</dbReference>
<dbReference type="InterPro" id="IPR005887">
    <property type="entry name" value="GH92_a_mannosidase_put"/>
</dbReference>
<keyword evidence="7" id="KW-0378">Hydrolase</keyword>
<dbReference type="Proteomes" id="UP001500841">
    <property type="component" value="Unassembled WGS sequence"/>
</dbReference>
<evidence type="ECO:0000256" key="4">
    <source>
        <dbReference type="SAM" id="MobiDB-lite"/>
    </source>
</evidence>
<dbReference type="GO" id="GO:0016787">
    <property type="term" value="F:hydrolase activity"/>
    <property type="evidence" value="ECO:0007669"/>
    <property type="project" value="UniProtKB-KW"/>
</dbReference>
<comment type="subunit">
    <text evidence="2">Monomer.</text>
</comment>
<dbReference type="Gene3D" id="1.20.1050.60">
    <property type="entry name" value="alpha-1,2-mannosidase"/>
    <property type="match status" value="1"/>
</dbReference>